<name>A0ABX1R4Q4_9ALTE</name>
<dbReference type="RefSeq" id="WP_169211027.1">
    <property type="nucleotide sequence ID" value="NZ_JAATNW010000005.1"/>
</dbReference>
<comment type="caution">
    <text evidence="2">The sequence shown here is derived from an EMBL/GenBank/DDBJ whole genome shotgun (WGS) entry which is preliminary data.</text>
</comment>
<accession>A0ABX1R4Q4</accession>
<dbReference type="EMBL" id="JAATNW010000005">
    <property type="protein sequence ID" value="NMH60471.1"/>
    <property type="molecule type" value="Genomic_DNA"/>
</dbReference>
<feature type="signal peptide" evidence="1">
    <location>
        <begin position="1"/>
        <end position="23"/>
    </location>
</feature>
<feature type="chain" id="PRO_5046757468" description="DUF4402 domain-containing protein" evidence="1">
    <location>
        <begin position="24"/>
        <end position="163"/>
    </location>
</feature>
<protein>
    <recommendedName>
        <fullName evidence="4">DUF4402 domain-containing protein</fullName>
    </recommendedName>
</protein>
<gene>
    <name evidence="2" type="ORF">HCJ96_10600</name>
</gene>
<evidence type="ECO:0000313" key="2">
    <source>
        <dbReference type="EMBL" id="NMH60471.1"/>
    </source>
</evidence>
<dbReference type="Proteomes" id="UP000709336">
    <property type="component" value="Unassembled WGS sequence"/>
</dbReference>
<evidence type="ECO:0000313" key="3">
    <source>
        <dbReference type="Proteomes" id="UP000709336"/>
    </source>
</evidence>
<sequence length="163" mass="18741">MEVNKIRWRLFSFCLLFPYFINANTLTLDLTGVIETHCEIDFFNGNRLDIKDKTINEIPFHLNCNQPFEISFTSANGGLINHDNSDVFHKYHFEIDIDKVNIKKKVISSDLDKFYKLDSSGKVPFFSTGKIRITPESDLIFSGYYQDIVHVGISPSLNNVPTL</sequence>
<keyword evidence="3" id="KW-1185">Reference proteome</keyword>
<evidence type="ECO:0000256" key="1">
    <source>
        <dbReference type="SAM" id="SignalP"/>
    </source>
</evidence>
<evidence type="ECO:0008006" key="4">
    <source>
        <dbReference type="Google" id="ProtNLM"/>
    </source>
</evidence>
<keyword evidence="1" id="KW-0732">Signal</keyword>
<organism evidence="2 3">
    <name type="scientific">Alteromonas ponticola</name>
    <dbReference type="NCBI Taxonomy" id="2720613"/>
    <lineage>
        <taxon>Bacteria</taxon>
        <taxon>Pseudomonadati</taxon>
        <taxon>Pseudomonadota</taxon>
        <taxon>Gammaproteobacteria</taxon>
        <taxon>Alteromonadales</taxon>
        <taxon>Alteromonadaceae</taxon>
        <taxon>Alteromonas/Salinimonas group</taxon>
        <taxon>Alteromonas</taxon>
    </lineage>
</organism>
<reference evidence="2 3" key="1">
    <citation type="submission" date="2020-03" db="EMBL/GenBank/DDBJ databases">
        <title>Alteromonas ponticola sp. nov., isolated from seawater.</title>
        <authorList>
            <person name="Yoon J.-H."/>
            <person name="Kim Y.-O."/>
        </authorList>
    </citation>
    <scope>NUCLEOTIDE SEQUENCE [LARGE SCALE GENOMIC DNA]</scope>
    <source>
        <strain evidence="2 3">MYP5</strain>
    </source>
</reference>
<proteinExistence type="predicted"/>